<comment type="subcellular location">
    <subcellularLocation>
        <location evidence="1">Nucleus</location>
    </subcellularLocation>
</comment>
<evidence type="ECO:0000259" key="9">
    <source>
        <dbReference type="PROSITE" id="PS51293"/>
    </source>
</evidence>
<dbReference type="InterPro" id="IPR017884">
    <property type="entry name" value="SANT_dom"/>
</dbReference>
<keyword evidence="2" id="KW-0805">Transcription regulation</keyword>
<evidence type="ECO:0000256" key="5">
    <source>
        <dbReference type="ARBA" id="ARBA00023242"/>
    </source>
</evidence>
<protein>
    <submittedName>
        <fullName evidence="11">Uncharacterized protein</fullName>
    </submittedName>
</protein>
<feature type="compositionally biased region" description="Basic residues" evidence="6">
    <location>
        <begin position="136"/>
        <end position="146"/>
    </location>
</feature>
<evidence type="ECO:0000259" key="8">
    <source>
        <dbReference type="PROSITE" id="PS50090"/>
    </source>
</evidence>
<evidence type="ECO:0000313" key="12">
    <source>
        <dbReference type="Proteomes" id="UP000826271"/>
    </source>
</evidence>
<dbReference type="NCBIfam" id="TIGR01557">
    <property type="entry name" value="myb_SHAQKYF"/>
    <property type="match status" value="1"/>
</dbReference>
<evidence type="ECO:0000256" key="4">
    <source>
        <dbReference type="ARBA" id="ARBA00023163"/>
    </source>
</evidence>
<evidence type="ECO:0000256" key="7">
    <source>
        <dbReference type="SAM" id="SignalP"/>
    </source>
</evidence>
<dbReference type="InterPro" id="IPR001005">
    <property type="entry name" value="SANT/Myb"/>
</dbReference>
<evidence type="ECO:0000256" key="3">
    <source>
        <dbReference type="ARBA" id="ARBA00023125"/>
    </source>
</evidence>
<feature type="signal peptide" evidence="7">
    <location>
        <begin position="1"/>
        <end position="21"/>
    </location>
</feature>
<dbReference type="InterPro" id="IPR009057">
    <property type="entry name" value="Homeodomain-like_sf"/>
</dbReference>
<keyword evidence="3" id="KW-0238">DNA-binding</keyword>
<keyword evidence="12" id="KW-1185">Reference proteome</keyword>
<comment type="caution">
    <text evidence="11">The sequence shown here is derived from an EMBL/GenBank/DDBJ whole genome shotgun (WGS) entry which is preliminary data.</text>
</comment>
<sequence length="429" mass="48334">MYWTIFYLSISVILGAMVAEAKDQTVGTCQDPVVPVTSQLESAATQSKALSANGNGFVPKVRKPYTITKQRERWTEEEHLRFVEALKLYGRAWRQIEEHVGTKTAIQIRSHAQKFFAKVTRDSCIDAHPVEIPPPRPKKKPLHPYPRKIVDSSNAEIMVSQEVEKPPDIPNLCINLAFRWLHAPDALSANLLVAENDNENATSNVTPKEEEGFHFSLKISSPTVLDNKSSTKLELFPQEKESYMDAMRAGEPHTSIKLFGKTVVVSDTPKQSLEVFESSIDEKSKNNDAKVDNLDSQIMFGFVSDSPNQQHSLMNVYCHMENLLSSPWCTWYPAPAYPYPSLCKTEASEGLKDEDIHMEESLVDSNNGSIEVNIDTAINSVESKHMSKFGRKEYGKGFVPYKRCLAERDDKSSMPFLQEREGQQARVCS</sequence>
<dbReference type="Proteomes" id="UP000826271">
    <property type="component" value="Unassembled WGS sequence"/>
</dbReference>
<gene>
    <name evidence="11" type="ORF">BUALT_Bualt07G0006000</name>
</gene>
<dbReference type="PROSITE" id="PS51293">
    <property type="entry name" value="SANT"/>
    <property type="match status" value="1"/>
</dbReference>
<evidence type="ECO:0000256" key="6">
    <source>
        <dbReference type="SAM" id="MobiDB-lite"/>
    </source>
</evidence>
<dbReference type="PANTHER" id="PTHR12802">
    <property type="entry name" value="SWI/SNF COMPLEX-RELATED"/>
    <property type="match status" value="1"/>
</dbReference>
<feature type="region of interest" description="Disordered" evidence="6">
    <location>
        <begin position="127"/>
        <end position="146"/>
    </location>
</feature>
<dbReference type="SMART" id="SM00717">
    <property type="entry name" value="SANT"/>
    <property type="match status" value="1"/>
</dbReference>
<dbReference type="PANTHER" id="PTHR12802:SF155">
    <property type="entry name" value="DEUBIQUITINASE MYSM1"/>
    <property type="match status" value="1"/>
</dbReference>
<dbReference type="SUPFAM" id="SSF46689">
    <property type="entry name" value="Homeodomain-like"/>
    <property type="match status" value="1"/>
</dbReference>
<dbReference type="PROSITE" id="PS51294">
    <property type="entry name" value="HTH_MYB"/>
    <property type="match status" value="1"/>
</dbReference>
<dbReference type="FunFam" id="1.10.10.60:FF:000023">
    <property type="entry name" value="protein REVEILLE 6 isoform X1"/>
    <property type="match status" value="1"/>
</dbReference>
<dbReference type="GO" id="GO:0005634">
    <property type="term" value="C:nucleus"/>
    <property type="evidence" value="ECO:0007669"/>
    <property type="project" value="UniProtKB-SubCell"/>
</dbReference>
<name>A0AAV6X733_9LAMI</name>
<dbReference type="AlphaFoldDB" id="A0AAV6X733"/>
<organism evidence="11 12">
    <name type="scientific">Buddleja alternifolia</name>
    <dbReference type="NCBI Taxonomy" id="168488"/>
    <lineage>
        <taxon>Eukaryota</taxon>
        <taxon>Viridiplantae</taxon>
        <taxon>Streptophyta</taxon>
        <taxon>Embryophyta</taxon>
        <taxon>Tracheophyta</taxon>
        <taxon>Spermatophyta</taxon>
        <taxon>Magnoliopsida</taxon>
        <taxon>eudicotyledons</taxon>
        <taxon>Gunneridae</taxon>
        <taxon>Pentapetalae</taxon>
        <taxon>asterids</taxon>
        <taxon>lamiids</taxon>
        <taxon>Lamiales</taxon>
        <taxon>Scrophulariaceae</taxon>
        <taxon>Buddlejeae</taxon>
        <taxon>Buddleja</taxon>
    </lineage>
</organism>
<dbReference type="EMBL" id="WHWC01000007">
    <property type="protein sequence ID" value="KAG8378636.1"/>
    <property type="molecule type" value="Genomic_DNA"/>
</dbReference>
<accession>A0AAV6X733</accession>
<proteinExistence type="predicted"/>
<feature type="domain" description="SANT" evidence="9">
    <location>
        <begin position="69"/>
        <end position="120"/>
    </location>
</feature>
<evidence type="ECO:0000256" key="2">
    <source>
        <dbReference type="ARBA" id="ARBA00023015"/>
    </source>
</evidence>
<evidence type="ECO:0000256" key="1">
    <source>
        <dbReference type="ARBA" id="ARBA00004123"/>
    </source>
</evidence>
<feature type="domain" description="HTH myb-type" evidence="10">
    <location>
        <begin position="66"/>
        <end position="120"/>
    </location>
</feature>
<dbReference type="Gene3D" id="1.10.10.60">
    <property type="entry name" value="Homeodomain-like"/>
    <property type="match status" value="1"/>
</dbReference>
<keyword evidence="7" id="KW-0732">Signal</keyword>
<evidence type="ECO:0000259" key="10">
    <source>
        <dbReference type="PROSITE" id="PS51294"/>
    </source>
</evidence>
<dbReference type="InterPro" id="IPR017930">
    <property type="entry name" value="Myb_dom"/>
</dbReference>
<reference evidence="11" key="1">
    <citation type="submission" date="2019-10" db="EMBL/GenBank/DDBJ databases">
        <authorList>
            <person name="Zhang R."/>
            <person name="Pan Y."/>
            <person name="Wang J."/>
            <person name="Ma R."/>
            <person name="Yu S."/>
        </authorList>
    </citation>
    <scope>NUCLEOTIDE SEQUENCE</scope>
    <source>
        <strain evidence="11">LA-IB0</strain>
        <tissue evidence="11">Leaf</tissue>
    </source>
</reference>
<keyword evidence="5" id="KW-0539">Nucleus</keyword>
<dbReference type="GO" id="GO:0003677">
    <property type="term" value="F:DNA binding"/>
    <property type="evidence" value="ECO:0007669"/>
    <property type="project" value="UniProtKB-KW"/>
</dbReference>
<dbReference type="PROSITE" id="PS50090">
    <property type="entry name" value="MYB_LIKE"/>
    <property type="match status" value="1"/>
</dbReference>
<feature type="chain" id="PRO_5043439980" evidence="7">
    <location>
        <begin position="22"/>
        <end position="429"/>
    </location>
</feature>
<evidence type="ECO:0000313" key="11">
    <source>
        <dbReference type="EMBL" id="KAG8378636.1"/>
    </source>
</evidence>
<dbReference type="Pfam" id="PF00249">
    <property type="entry name" value="Myb_DNA-binding"/>
    <property type="match status" value="1"/>
</dbReference>
<dbReference type="InterPro" id="IPR006447">
    <property type="entry name" value="Myb_dom_plants"/>
</dbReference>
<feature type="domain" description="Myb-like" evidence="8">
    <location>
        <begin position="66"/>
        <end position="116"/>
    </location>
</feature>
<dbReference type="GO" id="GO:0010468">
    <property type="term" value="P:regulation of gene expression"/>
    <property type="evidence" value="ECO:0007669"/>
    <property type="project" value="UniProtKB-ARBA"/>
</dbReference>
<dbReference type="CDD" id="cd00167">
    <property type="entry name" value="SANT"/>
    <property type="match status" value="1"/>
</dbReference>
<keyword evidence="4" id="KW-0804">Transcription</keyword>